<dbReference type="NCBIfam" id="TIGR02605">
    <property type="entry name" value="CxxC_CxxC_SSSS"/>
    <property type="match status" value="1"/>
</dbReference>
<feature type="compositionally biased region" description="Basic and acidic residues" evidence="1">
    <location>
        <begin position="102"/>
        <end position="116"/>
    </location>
</feature>
<evidence type="ECO:0000256" key="1">
    <source>
        <dbReference type="SAM" id="MobiDB-lite"/>
    </source>
</evidence>
<feature type="domain" description="Putative regulatory protein FmdB zinc ribbon" evidence="2">
    <location>
        <begin position="1"/>
        <end position="46"/>
    </location>
</feature>
<evidence type="ECO:0000313" key="4">
    <source>
        <dbReference type="EMBL" id="QJH98140.1"/>
    </source>
</evidence>
<dbReference type="SMART" id="SM00834">
    <property type="entry name" value="CxxC_CXXC_SSSS"/>
    <property type="match status" value="1"/>
</dbReference>
<name>A0A6M3L428_9ZZZZ</name>
<dbReference type="InterPro" id="IPR013429">
    <property type="entry name" value="Regulatory_FmdB_Zinc_ribbon"/>
</dbReference>
<protein>
    <recommendedName>
        <fullName evidence="2">Putative regulatory protein FmdB zinc ribbon domain-containing protein</fullName>
    </recommendedName>
</protein>
<dbReference type="EMBL" id="MT142833">
    <property type="protein sequence ID" value="QJA89250.1"/>
    <property type="molecule type" value="Genomic_DNA"/>
</dbReference>
<evidence type="ECO:0000313" key="3">
    <source>
        <dbReference type="EMBL" id="QJA89250.1"/>
    </source>
</evidence>
<evidence type="ECO:0000259" key="2">
    <source>
        <dbReference type="SMART" id="SM00834"/>
    </source>
</evidence>
<reference evidence="3" key="1">
    <citation type="submission" date="2020-03" db="EMBL/GenBank/DDBJ databases">
        <title>The deep terrestrial virosphere.</title>
        <authorList>
            <person name="Holmfeldt K."/>
            <person name="Nilsson E."/>
            <person name="Simone D."/>
            <person name="Lopez-Fernandez M."/>
            <person name="Wu X."/>
            <person name="de Brujin I."/>
            <person name="Lundin D."/>
            <person name="Andersson A."/>
            <person name="Bertilsson S."/>
            <person name="Dopson M."/>
        </authorList>
    </citation>
    <scope>NUCLEOTIDE SEQUENCE</scope>
    <source>
        <strain evidence="3">MM415B02581</strain>
        <strain evidence="4">TM448B01214</strain>
    </source>
</reference>
<feature type="region of interest" description="Disordered" evidence="1">
    <location>
        <begin position="89"/>
        <end position="116"/>
    </location>
</feature>
<gene>
    <name evidence="3" type="ORF">MM415B02581_0008</name>
    <name evidence="4" type="ORF">TM448B01214_0011</name>
</gene>
<dbReference type="AlphaFoldDB" id="A0A6M3L428"/>
<organism evidence="3">
    <name type="scientific">viral metagenome</name>
    <dbReference type="NCBI Taxonomy" id="1070528"/>
    <lineage>
        <taxon>unclassified sequences</taxon>
        <taxon>metagenomes</taxon>
        <taxon>organismal metagenomes</taxon>
    </lineage>
</organism>
<dbReference type="EMBL" id="MT144718">
    <property type="protein sequence ID" value="QJH98140.1"/>
    <property type="molecule type" value="Genomic_DNA"/>
</dbReference>
<proteinExistence type="predicted"/>
<accession>A0A6M3L428</accession>
<sequence length="132" mass="15184">MPLYDYECEQCGMIFEKILPIEQCDDGQFCPNPECESVASCRKLITNGHGGFMRPDSPWIRSLGEFMEAPINNVQDLRRFYADNPDIKPKEGHPAIPSYMGDIERPPSEKEYEEKSIKSGLEKLSKLRRIEI</sequence>